<accession>A0A9W6W668</accession>
<dbReference type="InterPro" id="IPR043429">
    <property type="entry name" value="ArtM/GltK/GlnP/TcyL/YhdX-like"/>
</dbReference>
<evidence type="ECO:0000256" key="8">
    <source>
        <dbReference type="ARBA" id="ARBA00023136"/>
    </source>
</evidence>
<name>A0A9W6W668_9ACTN</name>
<evidence type="ECO:0000259" key="10">
    <source>
        <dbReference type="PROSITE" id="PS50928"/>
    </source>
</evidence>
<feature type="transmembrane region" description="Helical" evidence="9">
    <location>
        <begin position="83"/>
        <end position="102"/>
    </location>
</feature>
<feature type="transmembrane region" description="Helical" evidence="9">
    <location>
        <begin position="17"/>
        <end position="39"/>
    </location>
</feature>
<dbReference type="GO" id="GO:0006865">
    <property type="term" value="P:amino acid transport"/>
    <property type="evidence" value="ECO:0007669"/>
    <property type="project" value="UniProtKB-KW"/>
</dbReference>
<dbReference type="RefSeq" id="WP_285660502.1">
    <property type="nucleotide sequence ID" value="NZ_BSTX01000001.1"/>
</dbReference>
<dbReference type="Pfam" id="PF00528">
    <property type="entry name" value="BPD_transp_1"/>
    <property type="match status" value="1"/>
</dbReference>
<evidence type="ECO:0000256" key="2">
    <source>
        <dbReference type="ARBA" id="ARBA00010072"/>
    </source>
</evidence>
<feature type="transmembrane region" description="Helical" evidence="9">
    <location>
        <begin position="179"/>
        <end position="195"/>
    </location>
</feature>
<keyword evidence="8 9" id="KW-0472">Membrane</keyword>
<dbReference type="InterPro" id="IPR010065">
    <property type="entry name" value="AA_ABC_transptr_permease_3TM"/>
</dbReference>
<protein>
    <submittedName>
        <fullName evidence="11">Glutamine ABC transporter permease protein GlnM</fullName>
    </submittedName>
</protein>
<dbReference type="GO" id="GO:0022857">
    <property type="term" value="F:transmembrane transporter activity"/>
    <property type="evidence" value="ECO:0007669"/>
    <property type="project" value="InterPro"/>
</dbReference>
<dbReference type="AlphaFoldDB" id="A0A9W6W668"/>
<keyword evidence="7 9" id="KW-1133">Transmembrane helix</keyword>
<keyword evidence="6" id="KW-0029">Amino-acid transport</keyword>
<evidence type="ECO:0000256" key="1">
    <source>
        <dbReference type="ARBA" id="ARBA00004651"/>
    </source>
</evidence>
<dbReference type="Proteomes" id="UP001165079">
    <property type="component" value="Unassembled WGS sequence"/>
</dbReference>
<dbReference type="PANTHER" id="PTHR30614:SF37">
    <property type="entry name" value="AMINO-ACID ABC TRANSPORTER PERMEASE PROTEIN YHDX-RELATED"/>
    <property type="match status" value="1"/>
</dbReference>
<dbReference type="InterPro" id="IPR035906">
    <property type="entry name" value="MetI-like_sf"/>
</dbReference>
<keyword evidence="5 9" id="KW-0812">Transmembrane</keyword>
<keyword evidence="12" id="KW-1185">Reference proteome</keyword>
<comment type="similarity">
    <text evidence="2">Belongs to the binding-protein-dependent transport system permease family. HisMQ subfamily.</text>
</comment>
<feature type="transmembrane region" description="Helical" evidence="9">
    <location>
        <begin position="51"/>
        <end position="71"/>
    </location>
</feature>
<feature type="domain" description="ABC transmembrane type-1" evidence="10">
    <location>
        <begin position="13"/>
        <end position="203"/>
    </location>
</feature>
<dbReference type="SUPFAM" id="SSF161098">
    <property type="entry name" value="MetI-like"/>
    <property type="match status" value="1"/>
</dbReference>
<dbReference type="InterPro" id="IPR000515">
    <property type="entry name" value="MetI-like"/>
</dbReference>
<evidence type="ECO:0000256" key="7">
    <source>
        <dbReference type="ARBA" id="ARBA00022989"/>
    </source>
</evidence>
<evidence type="ECO:0000256" key="4">
    <source>
        <dbReference type="ARBA" id="ARBA00022475"/>
    </source>
</evidence>
<evidence type="ECO:0000256" key="6">
    <source>
        <dbReference type="ARBA" id="ARBA00022970"/>
    </source>
</evidence>
<dbReference type="PROSITE" id="PS50928">
    <property type="entry name" value="ABC_TM1"/>
    <property type="match status" value="1"/>
</dbReference>
<gene>
    <name evidence="11" type="primary">glnM</name>
    <name evidence="11" type="ORF">Afil01_00660</name>
</gene>
<evidence type="ECO:0000313" key="11">
    <source>
        <dbReference type="EMBL" id="GLZ75259.1"/>
    </source>
</evidence>
<comment type="caution">
    <text evidence="11">The sequence shown here is derived from an EMBL/GenBank/DDBJ whole genome shotgun (WGS) entry which is preliminary data.</text>
</comment>
<dbReference type="NCBIfam" id="TIGR01726">
    <property type="entry name" value="HEQRo_perm_3TM"/>
    <property type="match status" value="1"/>
</dbReference>
<dbReference type="CDD" id="cd06261">
    <property type="entry name" value="TM_PBP2"/>
    <property type="match status" value="1"/>
</dbReference>
<proteinExistence type="inferred from homology"/>
<evidence type="ECO:0000313" key="12">
    <source>
        <dbReference type="Proteomes" id="UP001165079"/>
    </source>
</evidence>
<evidence type="ECO:0000256" key="9">
    <source>
        <dbReference type="RuleBase" id="RU363032"/>
    </source>
</evidence>
<organism evidence="11 12">
    <name type="scientific">Actinorhabdospora filicis</name>
    <dbReference type="NCBI Taxonomy" id="1785913"/>
    <lineage>
        <taxon>Bacteria</taxon>
        <taxon>Bacillati</taxon>
        <taxon>Actinomycetota</taxon>
        <taxon>Actinomycetes</taxon>
        <taxon>Micromonosporales</taxon>
        <taxon>Micromonosporaceae</taxon>
        <taxon>Actinorhabdospora</taxon>
    </lineage>
</organism>
<keyword evidence="4" id="KW-1003">Cell membrane</keyword>
<evidence type="ECO:0000256" key="3">
    <source>
        <dbReference type="ARBA" id="ARBA00022448"/>
    </source>
</evidence>
<dbReference type="Gene3D" id="1.10.3720.10">
    <property type="entry name" value="MetI-like"/>
    <property type="match status" value="1"/>
</dbReference>
<dbReference type="PANTHER" id="PTHR30614">
    <property type="entry name" value="MEMBRANE COMPONENT OF AMINO ACID ABC TRANSPORTER"/>
    <property type="match status" value="1"/>
</dbReference>
<keyword evidence="3 9" id="KW-0813">Transport</keyword>
<dbReference type="GO" id="GO:0043190">
    <property type="term" value="C:ATP-binding cassette (ABC) transporter complex"/>
    <property type="evidence" value="ECO:0007669"/>
    <property type="project" value="InterPro"/>
</dbReference>
<sequence length="214" mass="23570">MSNEVFQLFAEGFWNTLWMSLASFAVALVLGAILAMMHVSPAPPARWAAQVYTAIFRNTPLLVVLVVFYFGLPKVGVSFEYSWQWALIVLSLYTSAFVGETLRAGINSISLGQAEAARSIGLTFGQSLRHVILPQAFRTVVPPVGTLYTALVKNTALTLILGFQELSAKTEDMINQDKAPVWVVVVGICACYLIINLPTSWFIHRAEKRAAFAR</sequence>
<comment type="subcellular location">
    <subcellularLocation>
        <location evidence="1 9">Cell membrane</location>
        <topology evidence="1 9">Multi-pass membrane protein</topology>
    </subcellularLocation>
</comment>
<dbReference type="EMBL" id="BSTX01000001">
    <property type="protein sequence ID" value="GLZ75259.1"/>
    <property type="molecule type" value="Genomic_DNA"/>
</dbReference>
<evidence type="ECO:0000256" key="5">
    <source>
        <dbReference type="ARBA" id="ARBA00022692"/>
    </source>
</evidence>
<reference evidence="11" key="1">
    <citation type="submission" date="2023-03" db="EMBL/GenBank/DDBJ databases">
        <title>Actinorhabdospora filicis NBRC 111898.</title>
        <authorList>
            <person name="Ichikawa N."/>
            <person name="Sato H."/>
            <person name="Tonouchi N."/>
        </authorList>
    </citation>
    <scope>NUCLEOTIDE SEQUENCE</scope>
    <source>
        <strain evidence="11">NBRC 111898</strain>
    </source>
</reference>